<dbReference type="EMBL" id="OZ020111">
    <property type="protein sequence ID" value="CAK9264384.1"/>
    <property type="molecule type" value="Genomic_DNA"/>
</dbReference>
<dbReference type="Proteomes" id="UP001497444">
    <property type="component" value="Chromosome 16"/>
</dbReference>
<reference evidence="1" key="1">
    <citation type="submission" date="2024-02" db="EMBL/GenBank/DDBJ databases">
        <authorList>
            <consortium name="ELIXIR-Norway"/>
            <consortium name="Elixir Norway"/>
        </authorList>
    </citation>
    <scope>NUCLEOTIDE SEQUENCE</scope>
</reference>
<evidence type="ECO:0000313" key="2">
    <source>
        <dbReference type="Proteomes" id="UP001497444"/>
    </source>
</evidence>
<organism evidence="1 2">
    <name type="scientific">Sphagnum jensenii</name>
    <dbReference type="NCBI Taxonomy" id="128206"/>
    <lineage>
        <taxon>Eukaryota</taxon>
        <taxon>Viridiplantae</taxon>
        <taxon>Streptophyta</taxon>
        <taxon>Embryophyta</taxon>
        <taxon>Bryophyta</taxon>
        <taxon>Sphagnophytina</taxon>
        <taxon>Sphagnopsida</taxon>
        <taxon>Sphagnales</taxon>
        <taxon>Sphagnaceae</taxon>
        <taxon>Sphagnum</taxon>
    </lineage>
</organism>
<sequence length="81" mass="8860">MAHRGRRQVLRGFRCSRCSHFLLPFRSFALLSDLGAGDESICEALIEGDAVVAEDSTDLPLLHGNLKRVELVLLGPLQSAN</sequence>
<evidence type="ECO:0000313" key="1">
    <source>
        <dbReference type="EMBL" id="CAK9264384.1"/>
    </source>
</evidence>
<name>A0ABP0WC34_9BRYO</name>
<proteinExistence type="predicted"/>
<accession>A0ABP0WC34</accession>
<keyword evidence="2" id="KW-1185">Reference proteome</keyword>
<protein>
    <submittedName>
        <fullName evidence="1">Uncharacterized protein</fullName>
    </submittedName>
</protein>
<gene>
    <name evidence="1" type="ORF">CSSPJE1EN1_LOCUS9862</name>
</gene>